<dbReference type="eggNOG" id="ENOG5030927">
    <property type="taxonomic scope" value="Bacteria"/>
</dbReference>
<dbReference type="OrthoDB" id="2086773at2"/>
<protein>
    <submittedName>
        <fullName evidence="1">Uncharacterized protein</fullName>
    </submittedName>
</protein>
<dbReference type="EMBL" id="CP003273">
    <property type="protein sequence ID" value="AGL00418.1"/>
    <property type="molecule type" value="Genomic_DNA"/>
</dbReference>
<sequence length="96" mass="11013">MKAKKLFAIFVIIIIGIFLATSYSPELAIRRHLLFINPYHSLTCSIKKTEYIDKRYGQQYTIDGLVDPSTKMGIHFAYVKKNFLGWYYWSGGGTGP</sequence>
<proteinExistence type="predicted"/>
<evidence type="ECO:0000313" key="1">
    <source>
        <dbReference type="EMBL" id="AGL00418.1"/>
    </source>
</evidence>
<dbReference type="RefSeq" id="WP_006521072.1">
    <property type="nucleotide sequence ID" value="NC_021184.1"/>
</dbReference>
<gene>
    <name evidence="1" type="ORF">Desgi_0869</name>
</gene>
<name>R4KB65_9FIRM</name>
<dbReference type="KEGG" id="dgi:Desgi_0869"/>
<reference evidence="1 2" key="1">
    <citation type="submission" date="2012-01" db="EMBL/GenBank/DDBJ databases">
        <title>Complete sequence of Desulfotomaculum gibsoniae DSM 7213.</title>
        <authorList>
            <consortium name="US DOE Joint Genome Institute"/>
            <person name="Lucas S."/>
            <person name="Han J."/>
            <person name="Lapidus A."/>
            <person name="Cheng J.-F."/>
            <person name="Goodwin L."/>
            <person name="Pitluck S."/>
            <person name="Peters L."/>
            <person name="Ovchinnikova G."/>
            <person name="Teshima H."/>
            <person name="Detter J.C."/>
            <person name="Han C."/>
            <person name="Tapia R."/>
            <person name="Land M."/>
            <person name="Hauser L."/>
            <person name="Kyrpides N."/>
            <person name="Ivanova N."/>
            <person name="Pagani I."/>
            <person name="Parshina S."/>
            <person name="Plugge C."/>
            <person name="Muyzer G."/>
            <person name="Kuever J."/>
            <person name="Ivanova A."/>
            <person name="Nazina T."/>
            <person name="Klenk H.-P."/>
            <person name="Brambilla E."/>
            <person name="Spring S."/>
            <person name="Stams A.F."/>
            <person name="Woyke T."/>
        </authorList>
    </citation>
    <scope>NUCLEOTIDE SEQUENCE [LARGE SCALE GENOMIC DNA]</scope>
    <source>
        <strain evidence="1 2">DSM 7213</strain>
    </source>
</reference>
<keyword evidence="2" id="KW-1185">Reference proteome</keyword>
<accession>R4KB65</accession>
<organism evidence="1 2">
    <name type="scientific">Desulfoscipio gibsoniae DSM 7213</name>
    <dbReference type="NCBI Taxonomy" id="767817"/>
    <lineage>
        <taxon>Bacteria</taxon>
        <taxon>Bacillati</taxon>
        <taxon>Bacillota</taxon>
        <taxon>Clostridia</taxon>
        <taxon>Eubacteriales</taxon>
        <taxon>Desulfallaceae</taxon>
        <taxon>Desulfoscipio</taxon>
    </lineage>
</organism>
<dbReference type="HOGENOM" id="CLU_2449359_0_0_9"/>
<evidence type="ECO:0000313" key="2">
    <source>
        <dbReference type="Proteomes" id="UP000013520"/>
    </source>
</evidence>
<dbReference type="Proteomes" id="UP000013520">
    <property type="component" value="Chromosome"/>
</dbReference>
<dbReference type="AlphaFoldDB" id="R4KB65"/>